<evidence type="ECO:0000256" key="10">
    <source>
        <dbReference type="ARBA" id="ARBA00023172"/>
    </source>
</evidence>
<feature type="domain" description="ERCC4" evidence="14">
    <location>
        <begin position="247"/>
        <end position="343"/>
    </location>
</feature>
<dbReference type="Gene3D" id="1.10.150.670">
    <property type="entry name" value="Crossover junction endonuclease EME1, DNA-binding domain"/>
    <property type="match status" value="1"/>
</dbReference>
<dbReference type="SUPFAM" id="SSF52980">
    <property type="entry name" value="Restriction endonuclease-like"/>
    <property type="match status" value="1"/>
</dbReference>
<name>A0A0R3RUS6_9BILA</name>
<dbReference type="SUPFAM" id="SSF47802">
    <property type="entry name" value="DNA polymerase beta, N-terminal domain-like"/>
    <property type="match status" value="1"/>
</dbReference>
<dbReference type="WBParaSite" id="EEL_0000579501-mRNA-1">
    <property type="protein sequence ID" value="EEL_0000579501-mRNA-1"/>
    <property type="gene ID" value="EEL_0000579501"/>
</dbReference>
<keyword evidence="5 13" id="KW-0479">Metal-binding</keyword>
<keyword evidence="11 13" id="KW-0234">DNA repair</keyword>
<comment type="subunit">
    <text evidence="13">Interacts with EME1.</text>
</comment>
<dbReference type="InterPro" id="IPR011335">
    <property type="entry name" value="Restrct_endonuc-II-like"/>
</dbReference>
<reference evidence="16" key="1">
    <citation type="submission" date="2017-02" db="UniProtKB">
        <authorList>
            <consortium name="WormBaseParasite"/>
        </authorList>
    </citation>
    <scope>IDENTIFICATION</scope>
</reference>
<dbReference type="InterPro" id="IPR006166">
    <property type="entry name" value="ERCC4_domain"/>
</dbReference>
<accession>A0A0R3RUS6</accession>
<keyword evidence="15" id="KW-1185">Reference proteome</keyword>
<dbReference type="STRING" id="1147741.A0A0R3RUS6"/>
<dbReference type="InterPro" id="IPR027421">
    <property type="entry name" value="DNA_pol_lamdba_lyase_dom_sf"/>
</dbReference>
<keyword evidence="4 13" id="KW-0540">Nuclease</keyword>
<evidence type="ECO:0000256" key="13">
    <source>
        <dbReference type="RuleBase" id="RU369042"/>
    </source>
</evidence>
<dbReference type="Pfam" id="PF14716">
    <property type="entry name" value="HHH_8"/>
    <property type="match status" value="1"/>
</dbReference>
<dbReference type="GO" id="GO:0031573">
    <property type="term" value="P:mitotic intra-S DNA damage checkpoint signaling"/>
    <property type="evidence" value="ECO:0007669"/>
    <property type="project" value="TreeGrafter"/>
</dbReference>
<dbReference type="GO" id="GO:0006308">
    <property type="term" value="P:DNA catabolic process"/>
    <property type="evidence" value="ECO:0007669"/>
    <property type="project" value="UniProtKB-UniRule"/>
</dbReference>
<dbReference type="GO" id="GO:0048257">
    <property type="term" value="F:3'-flap endonuclease activity"/>
    <property type="evidence" value="ECO:0007669"/>
    <property type="project" value="TreeGrafter"/>
</dbReference>
<keyword evidence="9 13" id="KW-0460">Magnesium</keyword>
<evidence type="ECO:0000256" key="4">
    <source>
        <dbReference type="ARBA" id="ARBA00022722"/>
    </source>
</evidence>
<dbReference type="GO" id="GO:0003677">
    <property type="term" value="F:DNA binding"/>
    <property type="evidence" value="ECO:0007669"/>
    <property type="project" value="UniProtKB-UniRule"/>
</dbReference>
<keyword evidence="8 13" id="KW-0378">Hydrolase</keyword>
<comment type="function">
    <text evidence="13">Interacts with EME1 to form a DNA structure-specific endonuclease with substrate preference for branched DNA structures with a 5'-end at the branch nick. Typical substrates include 3'-flap structures, D-loops, replication forks and nicked Holliday junctions. May be required in mitosis for the processing of stalled or collapsed replication fork intermediates. May be required in meiosis for the repair of meiosis-specific double strand breaks subsequent to single-end invasion (SEI).</text>
</comment>
<dbReference type="GO" id="GO:0000727">
    <property type="term" value="P:double-strand break repair via break-induced replication"/>
    <property type="evidence" value="ECO:0007669"/>
    <property type="project" value="UniProtKB-UniRule"/>
</dbReference>
<dbReference type="InterPro" id="IPR047416">
    <property type="entry name" value="XPF_nuclease_Mus81"/>
</dbReference>
<dbReference type="EC" id="3.1.22.-" evidence="13"/>
<evidence type="ECO:0000256" key="3">
    <source>
        <dbReference type="ARBA" id="ARBA00010015"/>
    </source>
</evidence>
<evidence type="ECO:0000256" key="2">
    <source>
        <dbReference type="ARBA" id="ARBA00004123"/>
    </source>
</evidence>
<dbReference type="Gene3D" id="3.40.50.10130">
    <property type="match status" value="1"/>
</dbReference>
<protein>
    <recommendedName>
        <fullName evidence="13">Crossover junction endonuclease MUS81</fullName>
        <ecNumber evidence="13">3.1.22.-</ecNumber>
    </recommendedName>
</protein>
<proteinExistence type="inferred from homology"/>
<evidence type="ECO:0000256" key="12">
    <source>
        <dbReference type="ARBA" id="ARBA00023242"/>
    </source>
</evidence>
<keyword evidence="10 13" id="KW-0233">DNA recombination</keyword>
<evidence type="ECO:0000256" key="6">
    <source>
        <dbReference type="ARBA" id="ARBA00022759"/>
    </source>
</evidence>
<evidence type="ECO:0000313" key="15">
    <source>
        <dbReference type="Proteomes" id="UP000050640"/>
    </source>
</evidence>
<evidence type="ECO:0000256" key="9">
    <source>
        <dbReference type="ARBA" id="ARBA00022842"/>
    </source>
</evidence>
<evidence type="ECO:0000259" key="14">
    <source>
        <dbReference type="SMART" id="SM00891"/>
    </source>
</evidence>
<keyword evidence="12 13" id="KW-0539">Nucleus</keyword>
<dbReference type="GO" id="GO:0048476">
    <property type="term" value="C:Holliday junction resolvase complex"/>
    <property type="evidence" value="ECO:0007669"/>
    <property type="project" value="UniProtKB-UniRule"/>
</dbReference>
<keyword evidence="7 13" id="KW-0227">DNA damage</keyword>
<dbReference type="GO" id="GO:0008821">
    <property type="term" value="F:crossover junction DNA endonuclease activity"/>
    <property type="evidence" value="ECO:0007669"/>
    <property type="project" value="UniProtKB-UniRule"/>
</dbReference>
<dbReference type="GO" id="GO:0046872">
    <property type="term" value="F:metal ion binding"/>
    <property type="evidence" value="ECO:0007669"/>
    <property type="project" value="UniProtKB-UniRule"/>
</dbReference>
<evidence type="ECO:0000256" key="7">
    <source>
        <dbReference type="ARBA" id="ARBA00022763"/>
    </source>
</evidence>
<dbReference type="AlphaFoldDB" id="A0A0R3RUS6"/>
<evidence type="ECO:0000256" key="5">
    <source>
        <dbReference type="ARBA" id="ARBA00022723"/>
    </source>
</evidence>
<dbReference type="CDD" id="cd20074">
    <property type="entry name" value="XPF_nuclease_Mus81"/>
    <property type="match status" value="1"/>
</dbReference>
<evidence type="ECO:0000256" key="11">
    <source>
        <dbReference type="ARBA" id="ARBA00023204"/>
    </source>
</evidence>
<evidence type="ECO:0000256" key="1">
    <source>
        <dbReference type="ARBA" id="ARBA00001946"/>
    </source>
</evidence>
<dbReference type="InterPro" id="IPR033309">
    <property type="entry name" value="Mus81"/>
</dbReference>
<evidence type="ECO:0000256" key="8">
    <source>
        <dbReference type="ARBA" id="ARBA00022801"/>
    </source>
</evidence>
<dbReference type="PANTHER" id="PTHR13451">
    <property type="entry name" value="CLASS II CROSSOVER JUNCTION ENDONUCLEASE MUS81"/>
    <property type="match status" value="1"/>
</dbReference>
<evidence type="ECO:0000313" key="16">
    <source>
        <dbReference type="WBParaSite" id="EEL_0000579501-mRNA-1"/>
    </source>
</evidence>
<dbReference type="InterPro" id="IPR010996">
    <property type="entry name" value="HHH_MUS81"/>
</dbReference>
<dbReference type="GO" id="GO:0000712">
    <property type="term" value="P:resolution of meiotic recombination intermediates"/>
    <property type="evidence" value="ECO:0007669"/>
    <property type="project" value="TreeGrafter"/>
</dbReference>
<dbReference type="SMART" id="SM00891">
    <property type="entry name" value="ERCC4"/>
    <property type="match status" value="1"/>
</dbReference>
<dbReference type="InterPro" id="IPR042530">
    <property type="entry name" value="EME1/EME2_C"/>
</dbReference>
<dbReference type="Gene3D" id="1.10.150.110">
    <property type="entry name" value="DNA polymerase beta, N-terminal domain-like"/>
    <property type="match status" value="1"/>
</dbReference>
<comment type="similarity">
    <text evidence="3 13">Belongs to the XPF family.</text>
</comment>
<dbReference type="Pfam" id="PF02732">
    <property type="entry name" value="ERCC4"/>
    <property type="match status" value="1"/>
</dbReference>
<comment type="cofactor">
    <cofactor evidence="1 13">
        <name>Mg(2+)</name>
        <dbReference type="ChEBI" id="CHEBI:18420"/>
    </cofactor>
</comment>
<keyword evidence="6 13" id="KW-0255">Endonuclease</keyword>
<dbReference type="GO" id="GO:0005634">
    <property type="term" value="C:nucleus"/>
    <property type="evidence" value="ECO:0007669"/>
    <property type="project" value="UniProtKB-SubCell"/>
</dbReference>
<dbReference type="PANTHER" id="PTHR13451:SF0">
    <property type="entry name" value="CROSSOVER JUNCTION ENDONUCLEASE MUS81"/>
    <property type="match status" value="1"/>
</dbReference>
<organism evidence="15 16">
    <name type="scientific">Elaeophora elaphi</name>
    <dbReference type="NCBI Taxonomy" id="1147741"/>
    <lineage>
        <taxon>Eukaryota</taxon>
        <taxon>Metazoa</taxon>
        <taxon>Ecdysozoa</taxon>
        <taxon>Nematoda</taxon>
        <taxon>Chromadorea</taxon>
        <taxon>Rhabditida</taxon>
        <taxon>Spirurina</taxon>
        <taxon>Spiruromorpha</taxon>
        <taxon>Filarioidea</taxon>
        <taxon>Onchocercidae</taxon>
        <taxon>Elaeophora</taxon>
    </lineage>
</organism>
<sequence>MSRVKIRRIFPRNKFYVGLLLDWKENVEDRNFRSVLRRALINLKAYPLDIATFTDLKNIRGIGDQIARKLEEAWDVFSSQNSATSSLEQIGQMKKGEFLQFLNHSNFLEKKSKPQTGKALHVDNVDLVKSRSVKYLTQRMDVENVKPSRNRKRLNRTGQQLSEKVMVANEDISDSSVTVNELHCGEVQVIRRPDALNVKMIDYITDDIGQISPVADDDKMEQVYTVSEECDDSIVYHPFAFTTAQIVLVIDHRESANVRKFQQMCNLFQKKGILYEMRSLSVGDYLWIMRMCDGTEMVLDTIVERKTLDDLRSSILQKRYEDQKQRLMSVGIPNIIYIVEGSTVSESALEQALVTTHIENRFLVYRTSNVEHTSFVLSKIAERLIKKATIQELTGMSFEKFQKTSKKTQCRTVKDVFLRQLVVCPQISVQKASLIVDRFPSFAALAGFYASLPKQHRATAISEKLLCINKGASANLAKFYSEV</sequence>
<dbReference type="Proteomes" id="UP000050640">
    <property type="component" value="Unplaced"/>
</dbReference>
<comment type="subcellular location">
    <subcellularLocation>
        <location evidence="2 13">Nucleus</location>
    </subcellularLocation>
</comment>